<name>A0ACB8TPX0_9APHY</name>
<evidence type="ECO:0000313" key="1">
    <source>
        <dbReference type="EMBL" id="KAI0083844.1"/>
    </source>
</evidence>
<proteinExistence type="predicted"/>
<gene>
    <name evidence="1" type="ORF">BDY19DRAFT_975501</name>
</gene>
<keyword evidence="2" id="KW-1185">Reference proteome</keyword>
<comment type="caution">
    <text evidence="1">The sequence shown here is derived from an EMBL/GenBank/DDBJ whole genome shotgun (WGS) entry which is preliminary data.</text>
</comment>
<evidence type="ECO:0000313" key="2">
    <source>
        <dbReference type="Proteomes" id="UP001055072"/>
    </source>
</evidence>
<protein>
    <submittedName>
        <fullName evidence="1">Uncharacterized protein</fullName>
    </submittedName>
</protein>
<reference evidence="1" key="1">
    <citation type="journal article" date="2021" name="Environ. Microbiol.">
        <title>Gene family expansions and transcriptome signatures uncover fungal adaptations to wood decay.</title>
        <authorList>
            <person name="Hage H."/>
            <person name="Miyauchi S."/>
            <person name="Viragh M."/>
            <person name="Drula E."/>
            <person name="Min B."/>
            <person name="Chaduli D."/>
            <person name="Navarro D."/>
            <person name="Favel A."/>
            <person name="Norest M."/>
            <person name="Lesage-Meessen L."/>
            <person name="Balint B."/>
            <person name="Merenyi Z."/>
            <person name="de Eugenio L."/>
            <person name="Morin E."/>
            <person name="Martinez A.T."/>
            <person name="Baldrian P."/>
            <person name="Stursova M."/>
            <person name="Martinez M.J."/>
            <person name="Novotny C."/>
            <person name="Magnuson J.K."/>
            <person name="Spatafora J.W."/>
            <person name="Maurice S."/>
            <person name="Pangilinan J."/>
            <person name="Andreopoulos W."/>
            <person name="LaButti K."/>
            <person name="Hundley H."/>
            <person name="Na H."/>
            <person name="Kuo A."/>
            <person name="Barry K."/>
            <person name="Lipzen A."/>
            <person name="Henrissat B."/>
            <person name="Riley R."/>
            <person name="Ahrendt S."/>
            <person name="Nagy L.G."/>
            <person name="Grigoriev I.V."/>
            <person name="Martin F."/>
            <person name="Rosso M.N."/>
        </authorList>
    </citation>
    <scope>NUCLEOTIDE SEQUENCE</scope>
    <source>
        <strain evidence="1">CBS 384.51</strain>
    </source>
</reference>
<dbReference type="EMBL" id="MU274952">
    <property type="protein sequence ID" value="KAI0083844.1"/>
    <property type="molecule type" value="Genomic_DNA"/>
</dbReference>
<organism evidence="1 2">
    <name type="scientific">Irpex rosettiformis</name>
    <dbReference type="NCBI Taxonomy" id="378272"/>
    <lineage>
        <taxon>Eukaryota</taxon>
        <taxon>Fungi</taxon>
        <taxon>Dikarya</taxon>
        <taxon>Basidiomycota</taxon>
        <taxon>Agaricomycotina</taxon>
        <taxon>Agaricomycetes</taxon>
        <taxon>Polyporales</taxon>
        <taxon>Irpicaceae</taxon>
        <taxon>Irpex</taxon>
    </lineage>
</organism>
<accession>A0ACB8TPX0</accession>
<dbReference type="Proteomes" id="UP001055072">
    <property type="component" value="Unassembled WGS sequence"/>
</dbReference>
<sequence>MTSEVQQDSSGSVLLTSSPENTSSVPCGICRRQFSRYTCPRCNLQYCSLTCFRSQAHSDCSEGFYKNELETEIRTGPSQSTEERRSMMELLKRFEEEAAEDEEALLQSENDEDDLAQRLAALDLENVSYDELWEVLTPDERKKFLGALNDPSSEIAQSLLSSEELDEQITQPWWNGPQDEPPDGKPLHGRHGHRPSMLDIPEAVLSASKNASSTGPSLLFNVLAVLLAYSYVTRSLSISPLSSVSHGEPELQEAKQLLSELVPFLANRKSTTVLPSLSALITDIWSRFKPNTMTPTFFALLMRDAAELLRPQSVVALSDPSGLRLDEHPSANTLLALSDVSTVFQGLSHNSPEKSSKKTPPNPTVAKLTFYAARILNTPTSVLSALSHEAMARGSLIEREGTIGQGLQSSSGNTVQESVPAAENESTRRTPRIVELS</sequence>